<evidence type="ECO:0000313" key="6">
    <source>
        <dbReference type="Proteomes" id="UP000290637"/>
    </source>
</evidence>
<dbReference type="SUPFAM" id="SSF100950">
    <property type="entry name" value="NagB/RpiA/CoA transferase-like"/>
    <property type="match status" value="2"/>
</dbReference>
<comment type="catalytic activity">
    <reaction evidence="3">
        <text>an acyl-CoA + acetate = a carboxylate + acetyl-CoA</text>
        <dbReference type="Rhea" id="RHEA:13381"/>
        <dbReference type="ChEBI" id="CHEBI:29067"/>
        <dbReference type="ChEBI" id="CHEBI:30089"/>
        <dbReference type="ChEBI" id="CHEBI:57288"/>
        <dbReference type="ChEBI" id="CHEBI:58342"/>
        <dbReference type="EC" id="2.8.3.8"/>
    </reaction>
</comment>
<dbReference type="Proteomes" id="UP000290637">
    <property type="component" value="Chromosome"/>
</dbReference>
<evidence type="ECO:0000256" key="2">
    <source>
        <dbReference type="ARBA" id="ARBA00022679"/>
    </source>
</evidence>
<evidence type="ECO:0000256" key="4">
    <source>
        <dbReference type="PIRSR" id="PIRSR000858-1"/>
    </source>
</evidence>
<name>A0A4P6KZU7_9BURK</name>
<dbReference type="PANTHER" id="PTHR43293:SF1">
    <property type="entry name" value="ACETATE COA-TRANSFERASE YDIF"/>
    <property type="match status" value="1"/>
</dbReference>
<keyword evidence="2 3" id="KW-0808">Transferase</keyword>
<sequence>MPHRNKIVSAQEAVGRIHDGDTVATGGFVGVGFAENIAVALERRFTFQGVPRDLTLLYAAGQGDGGERGLNHFGHEGLVKRVIGGHWGLVPKLQHMAIDNRIEAYNLPQGVISQLFRDTAAGKPGLLTHVGLGTFVDPRHGGGKVNGRTVENLVELTTIGGREWLFYKSIPVDVAIIRGTTADSAGNVTMEREALTLEALAIAMAAHNSGGIVIVQVERLAACGTLPPRQVRIPGILVDCVVVAEKPEYHMQTFGTPYDAAFAGELRVPLDGINPMPLSARKVIARRALLELSDGDIVNLGIGMPEGVAAVAAEEGMLDRFTLTAEPGVIGGMPAGGLDFGATVNPDAVIDQPYQFDFYDGGGLDVAILGLAQADRQGNLNVSKFGRKLAGAGGFINISQSARKVVFIGTFTAGALEVAIGDGGLRIVREGESRKFVHEVEHRTYSGAVALERGQEALFVTERCVFRLTPQGLELVEVAPGIDIERDILARMDFVPRIADEVKPMDARLFGERAMEAGLDKGR</sequence>
<evidence type="ECO:0000256" key="3">
    <source>
        <dbReference type="PIRNR" id="PIRNR000858"/>
    </source>
</evidence>
<dbReference type="InterPro" id="IPR014388">
    <property type="entry name" value="3-oxoacid_CoA-transferase"/>
</dbReference>
<dbReference type="Pfam" id="PF01144">
    <property type="entry name" value="CoA_trans"/>
    <property type="match status" value="1"/>
</dbReference>
<dbReference type="Gene3D" id="3.40.1080.10">
    <property type="entry name" value="Glutaconate Coenzyme A-transferase"/>
    <property type="match status" value="2"/>
</dbReference>
<dbReference type="OrthoDB" id="9805230at2"/>
<dbReference type="EMBL" id="CP035913">
    <property type="protein sequence ID" value="QBE64799.1"/>
    <property type="molecule type" value="Genomic_DNA"/>
</dbReference>
<reference evidence="5 6" key="1">
    <citation type="submission" date="2019-02" db="EMBL/GenBank/DDBJ databases">
        <title>Draft Genome Sequences of Six Type Strains of the Genus Massilia.</title>
        <authorList>
            <person name="Miess H."/>
            <person name="Frediansyhah A."/>
            <person name="Gross H."/>
        </authorList>
    </citation>
    <scope>NUCLEOTIDE SEQUENCE [LARGE SCALE GENOMIC DNA]</scope>
    <source>
        <strain evidence="5 6">DSM 17473</strain>
    </source>
</reference>
<protein>
    <recommendedName>
        <fullName evidence="3">Acetate CoA-transferase YdiF</fullName>
        <ecNumber evidence="3">2.8.3.8</ecNumber>
    </recommendedName>
</protein>
<dbReference type="GO" id="GO:0008775">
    <property type="term" value="F:acetate CoA-transferase activity"/>
    <property type="evidence" value="ECO:0007669"/>
    <property type="project" value="UniProtKB-EC"/>
</dbReference>
<keyword evidence="6" id="KW-1185">Reference proteome</keyword>
<dbReference type="KEGG" id="plue:EWM63_18890"/>
<evidence type="ECO:0000256" key="1">
    <source>
        <dbReference type="ARBA" id="ARBA00007154"/>
    </source>
</evidence>
<feature type="active site" description="5-glutamyl coenzyme A thioester intermediate" evidence="4">
    <location>
        <position position="326"/>
    </location>
</feature>
<dbReference type="SMART" id="SM00882">
    <property type="entry name" value="CoA_trans"/>
    <property type="match status" value="2"/>
</dbReference>
<accession>A0A4P6KZU7</accession>
<comment type="similarity">
    <text evidence="1 3">Belongs to the 3-oxoacid CoA-transferase family.</text>
</comment>
<evidence type="ECO:0000313" key="5">
    <source>
        <dbReference type="EMBL" id="QBE64799.1"/>
    </source>
</evidence>
<organism evidence="5 6">
    <name type="scientific">Pseudoduganella lutea</name>
    <dbReference type="NCBI Taxonomy" id="321985"/>
    <lineage>
        <taxon>Bacteria</taxon>
        <taxon>Pseudomonadati</taxon>
        <taxon>Pseudomonadota</taxon>
        <taxon>Betaproteobacteria</taxon>
        <taxon>Burkholderiales</taxon>
        <taxon>Oxalobacteraceae</taxon>
        <taxon>Telluria group</taxon>
        <taxon>Pseudoduganella</taxon>
    </lineage>
</organism>
<dbReference type="PANTHER" id="PTHR43293">
    <property type="entry name" value="ACETATE COA-TRANSFERASE YDIF"/>
    <property type="match status" value="1"/>
</dbReference>
<dbReference type="AlphaFoldDB" id="A0A4P6KZU7"/>
<gene>
    <name evidence="5" type="ORF">EWM63_18890</name>
</gene>
<comment type="function">
    <text evidence="3">CoA transferase having broad substrate specificity for short-chain acyl-CoA thioesters with the activity decreasing when the length of the carboxylic acid chain exceeds four carbons.</text>
</comment>
<dbReference type="InterPro" id="IPR037171">
    <property type="entry name" value="NagB/RpiA_transferase-like"/>
</dbReference>
<dbReference type="EC" id="2.8.3.8" evidence="3"/>
<dbReference type="InterPro" id="IPR004165">
    <property type="entry name" value="CoA_trans_fam_I"/>
</dbReference>
<dbReference type="PIRSF" id="PIRSF000858">
    <property type="entry name" value="SCOT-t"/>
    <property type="match status" value="1"/>
</dbReference>
<proteinExistence type="inferred from homology"/>
<dbReference type="GO" id="GO:0046952">
    <property type="term" value="P:ketone body catabolic process"/>
    <property type="evidence" value="ECO:0007669"/>
    <property type="project" value="InterPro"/>
</dbReference>